<sequence length="241" mass="26498">MSIPPNQRVVADSIFLRRIDDDGLKYDGCYKWRSIDGQDADSNTTSNHEHCQQHIAVWNQRNHSTQNVEHPTNMCPTLQEIEPDHLENVGSISGYQYGKQPYQIWKVAILTRAESRAICNLAIQTCSECILGTSRLLTIDSTISGTTVPTTTISENATSNLEFQQNMSAIVQDLKTQVGQLANSISYLQSSGSSNLPSQPIPNPRGNMSVVTLRSGKVLQQPAPQQLSRSANADSEPDANS</sequence>
<feature type="non-terminal residue" evidence="2">
    <location>
        <position position="1"/>
    </location>
</feature>
<evidence type="ECO:0000256" key="1">
    <source>
        <dbReference type="SAM" id="MobiDB-lite"/>
    </source>
</evidence>
<protein>
    <submittedName>
        <fullName evidence="2">Uncharacterized protein</fullName>
    </submittedName>
</protein>
<keyword evidence="3" id="KW-1185">Reference proteome</keyword>
<organism evidence="2 3">
    <name type="scientific">Mucuna pruriens</name>
    <name type="common">Velvet bean</name>
    <name type="synonym">Dolichos pruriens</name>
    <dbReference type="NCBI Taxonomy" id="157652"/>
    <lineage>
        <taxon>Eukaryota</taxon>
        <taxon>Viridiplantae</taxon>
        <taxon>Streptophyta</taxon>
        <taxon>Embryophyta</taxon>
        <taxon>Tracheophyta</taxon>
        <taxon>Spermatophyta</taxon>
        <taxon>Magnoliopsida</taxon>
        <taxon>eudicotyledons</taxon>
        <taxon>Gunneridae</taxon>
        <taxon>Pentapetalae</taxon>
        <taxon>rosids</taxon>
        <taxon>fabids</taxon>
        <taxon>Fabales</taxon>
        <taxon>Fabaceae</taxon>
        <taxon>Papilionoideae</taxon>
        <taxon>50 kb inversion clade</taxon>
        <taxon>NPAAA clade</taxon>
        <taxon>indigoferoid/millettioid clade</taxon>
        <taxon>Phaseoleae</taxon>
        <taxon>Mucuna</taxon>
    </lineage>
</organism>
<dbReference type="Proteomes" id="UP000257109">
    <property type="component" value="Unassembled WGS sequence"/>
</dbReference>
<feature type="region of interest" description="Disordered" evidence="1">
    <location>
        <begin position="215"/>
        <end position="241"/>
    </location>
</feature>
<accession>A0A371FNV8</accession>
<dbReference type="EMBL" id="QJKJ01008385">
    <property type="protein sequence ID" value="RDX79941.1"/>
    <property type="molecule type" value="Genomic_DNA"/>
</dbReference>
<evidence type="ECO:0000313" key="3">
    <source>
        <dbReference type="Proteomes" id="UP000257109"/>
    </source>
</evidence>
<name>A0A371FNV8_MUCPR</name>
<proteinExistence type="predicted"/>
<feature type="compositionally biased region" description="Polar residues" evidence="1">
    <location>
        <begin position="222"/>
        <end position="241"/>
    </location>
</feature>
<dbReference type="OrthoDB" id="1436830at2759"/>
<evidence type="ECO:0000313" key="2">
    <source>
        <dbReference type="EMBL" id="RDX79941.1"/>
    </source>
</evidence>
<comment type="caution">
    <text evidence="2">The sequence shown here is derived from an EMBL/GenBank/DDBJ whole genome shotgun (WGS) entry which is preliminary data.</text>
</comment>
<gene>
    <name evidence="2" type="ORF">CR513_39570</name>
</gene>
<dbReference type="AlphaFoldDB" id="A0A371FNV8"/>
<reference evidence="2" key="1">
    <citation type="submission" date="2018-05" db="EMBL/GenBank/DDBJ databases">
        <title>Draft genome of Mucuna pruriens seed.</title>
        <authorList>
            <person name="Nnadi N.E."/>
            <person name="Vos R."/>
            <person name="Hasami M.H."/>
            <person name="Devisetty U.K."/>
            <person name="Aguiy J.C."/>
        </authorList>
    </citation>
    <scope>NUCLEOTIDE SEQUENCE [LARGE SCALE GENOMIC DNA]</scope>
    <source>
        <strain evidence="2">JCA_2017</strain>
    </source>
</reference>